<dbReference type="Pfam" id="PF00565">
    <property type="entry name" value="SNase"/>
    <property type="match status" value="1"/>
</dbReference>
<name>A0ABY5AVD4_9CYAN</name>
<feature type="domain" description="TNase-like" evidence="1">
    <location>
        <begin position="9"/>
        <end position="161"/>
    </location>
</feature>
<reference evidence="2" key="1">
    <citation type="submission" date="2022-06" db="EMBL/GenBank/DDBJ databases">
        <title>Genome sequence of Phormidium yuhuli AB48 isolated from an industrial photobioreactor environment.</title>
        <authorList>
            <person name="Qiu Y."/>
            <person name="Noonan A.J.C."/>
            <person name="Dofher K."/>
            <person name="Koch M."/>
            <person name="Kieft B."/>
            <person name="Lin X."/>
            <person name="Ziels R.M."/>
            <person name="Hallam S.J."/>
        </authorList>
    </citation>
    <scope>NUCLEOTIDE SEQUENCE</scope>
    <source>
        <strain evidence="2">AB48</strain>
        <plasmid evidence="2">unnamed</plasmid>
    </source>
</reference>
<dbReference type="EMBL" id="CP098612">
    <property type="protein sequence ID" value="USR93253.1"/>
    <property type="molecule type" value="Genomic_DNA"/>
</dbReference>
<dbReference type="SUPFAM" id="SSF50199">
    <property type="entry name" value="Staphylococcal nuclease"/>
    <property type="match status" value="1"/>
</dbReference>
<dbReference type="Gene3D" id="2.40.50.90">
    <property type="match status" value="1"/>
</dbReference>
<dbReference type="PROSITE" id="PS50830">
    <property type="entry name" value="TNASE_3"/>
    <property type="match status" value="1"/>
</dbReference>
<evidence type="ECO:0000313" key="2">
    <source>
        <dbReference type="EMBL" id="USR93253.1"/>
    </source>
</evidence>
<organism evidence="2 3">
    <name type="scientific">Phormidium yuhuli AB48</name>
    <dbReference type="NCBI Taxonomy" id="2940671"/>
    <lineage>
        <taxon>Bacteria</taxon>
        <taxon>Bacillati</taxon>
        <taxon>Cyanobacteriota</taxon>
        <taxon>Cyanophyceae</taxon>
        <taxon>Oscillatoriophycideae</taxon>
        <taxon>Oscillatoriales</taxon>
        <taxon>Oscillatoriaceae</taxon>
        <taxon>Phormidium</taxon>
        <taxon>Phormidium yuhuli</taxon>
    </lineage>
</organism>
<evidence type="ECO:0000259" key="1">
    <source>
        <dbReference type="PROSITE" id="PS50830"/>
    </source>
</evidence>
<keyword evidence="2" id="KW-0614">Plasmid</keyword>
<proteinExistence type="predicted"/>
<dbReference type="InterPro" id="IPR035437">
    <property type="entry name" value="SNase_OB-fold_sf"/>
</dbReference>
<gene>
    <name evidence="2" type="ORF">NEA10_20635</name>
</gene>
<dbReference type="RefSeq" id="WP_252665431.1">
    <property type="nucleotide sequence ID" value="NZ_CP098612.1"/>
</dbReference>
<dbReference type="SMART" id="SM00318">
    <property type="entry name" value="SNc"/>
    <property type="match status" value="1"/>
</dbReference>
<keyword evidence="3" id="KW-1185">Reference proteome</keyword>
<protein>
    <submittedName>
        <fullName evidence="2">Thermonuclease family protein</fullName>
    </submittedName>
</protein>
<dbReference type="Proteomes" id="UP001056708">
    <property type="component" value="Plasmid unnamed"/>
</dbReference>
<dbReference type="InterPro" id="IPR016071">
    <property type="entry name" value="Staphylococal_nuclease_OB-fold"/>
</dbReference>
<evidence type="ECO:0000313" key="3">
    <source>
        <dbReference type="Proteomes" id="UP001056708"/>
    </source>
</evidence>
<sequence length="178" mass="20789">MSSVLYENQSLKASILQVFDGDTLLLRYHSEVFVTRCRWIDTPELPRPGQDLDNAPIDYQRQWHWGQVATDWLTAQLENRPYIRVVLKGRDQWGRWLADWYWNRVGFANNIQIALCANGLAANSLPYQQYDFRAKRDLALFKGILGTCARAKERGVGFWADPDFTLPYQYKRAIREDG</sequence>
<geneLocation type="plasmid" evidence="2 3">
    <name>unnamed</name>
</geneLocation>
<accession>A0ABY5AVD4</accession>